<evidence type="ECO:0000256" key="3">
    <source>
        <dbReference type="ARBA" id="ARBA00022825"/>
    </source>
</evidence>
<dbReference type="PANTHER" id="PTHR24276:SF96">
    <property type="entry name" value="PEPTIDASE S1 DOMAIN-CONTAINING PROTEIN"/>
    <property type="match status" value="1"/>
</dbReference>
<dbReference type="Proteomes" id="UP000075840">
    <property type="component" value="Unassembled WGS sequence"/>
</dbReference>
<dbReference type="InterPro" id="IPR001254">
    <property type="entry name" value="Trypsin_dom"/>
</dbReference>
<organism evidence="6 7">
    <name type="scientific">Anopheles arabiensis</name>
    <name type="common">Mosquito</name>
    <dbReference type="NCBI Taxonomy" id="7173"/>
    <lineage>
        <taxon>Eukaryota</taxon>
        <taxon>Metazoa</taxon>
        <taxon>Ecdysozoa</taxon>
        <taxon>Arthropoda</taxon>
        <taxon>Hexapoda</taxon>
        <taxon>Insecta</taxon>
        <taxon>Pterygota</taxon>
        <taxon>Neoptera</taxon>
        <taxon>Endopterygota</taxon>
        <taxon>Diptera</taxon>
        <taxon>Nematocera</taxon>
        <taxon>Culicoidea</taxon>
        <taxon>Culicidae</taxon>
        <taxon>Anophelinae</taxon>
        <taxon>Anopheles</taxon>
    </lineage>
</organism>
<keyword evidence="7" id="KW-1185">Reference proteome</keyword>
<keyword evidence="1" id="KW-0645">Protease</keyword>
<dbReference type="GO" id="GO:0004252">
    <property type="term" value="F:serine-type endopeptidase activity"/>
    <property type="evidence" value="ECO:0007669"/>
    <property type="project" value="InterPro"/>
</dbReference>
<protein>
    <submittedName>
        <fullName evidence="6">Uncharacterized protein</fullName>
    </submittedName>
</protein>
<dbReference type="InterPro" id="IPR050430">
    <property type="entry name" value="Peptidase_S1"/>
</dbReference>
<dbReference type="FunFam" id="2.40.10.10:FF:000034">
    <property type="entry name" value="Eupolytin"/>
    <property type="match status" value="1"/>
</dbReference>
<dbReference type="AlphaFoldDB" id="A0A182HFL8"/>
<evidence type="ECO:0000313" key="6">
    <source>
        <dbReference type="EnsemblMetazoa" id="AARA000016-PA"/>
    </source>
</evidence>
<evidence type="ECO:0000256" key="2">
    <source>
        <dbReference type="ARBA" id="ARBA00022801"/>
    </source>
</evidence>
<dbReference type="PROSITE" id="PS50240">
    <property type="entry name" value="TRYPSIN_DOM"/>
    <property type="match status" value="1"/>
</dbReference>
<dbReference type="VEuPathDB" id="VectorBase:AARA21_008003"/>
<name>A0A182HFL8_ANOAR</name>
<evidence type="ECO:0000313" key="7">
    <source>
        <dbReference type="Proteomes" id="UP000075840"/>
    </source>
</evidence>
<sequence>MKQEIGLVILCLFYSNVVSANGNEKATAEAAVLFKAENVTEAEAAAQSGRIINGFASDIAKYPFAISVRRDGQFYCGGTVISASYALTAATPVYPYRNSVQRLSGNPSLYQITLYGGSTSATSGGVLFKVLMIAVHLLFNPNDRVSDYNIAILTVPANAFGGRRNIAPIPLASVEVAIGTKCSVFGWGRTNANLPGPANVLRSADMAISSGAACARAWGPFSVQLTSNMICAKGVRGADLCIGDYGNALVCRGKLNGIAFLASPGCDNTRDSVYMRVTEYNIRRFIRSQTGV</sequence>
<dbReference type="EnsemblMetazoa" id="AARA000016-RA">
    <property type="protein sequence ID" value="AARA000016-PA"/>
    <property type="gene ID" value="AARA000016"/>
</dbReference>
<proteinExistence type="inferred from homology"/>
<comment type="similarity">
    <text evidence="5">Belongs to the peptidase S1 family. CLIP subfamily.</text>
</comment>
<dbReference type="Gene3D" id="2.40.10.10">
    <property type="entry name" value="Trypsin-like serine proteases"/>
    <property type="match status" value="1"/>
</dbReference>
<dbReference type="SUPFAM" id="SSF50494">
    <property type="entry name" value="Trypsin-like serine proteases"/>
    <property type="match status" value="1"/>
</dbReference>
<dbReference type="CDD" id="cd00190">
    <property type="entry name" value="Tryp_SPc"/>
    <property type="match status" value="1"/>
</dbReference>
<keyword evidence="2" id="KW-0378">Hydrolase</keyword>
<dbReference type="InterPro" id="IPR043504">
    <property type="entry name" value="Peptidase_S1_PA_chymotrypsin"/>
</dbReference>
<accession>A0A182HFL8</accession>
<dbReference type="Pfam" id="PF00089">
    <property type="entry name" value="Trypsin"/>
    <property type="match status" value="1"/>
</dbReference>
<keyword evidence="3" id="KW-0720">Serine protease</keyword>
<evidence type="ECO:0000256" key="1">
    <source>
        <dbReference type="ARBA" id="ARBA00022670"/>
    </source>
</evidence>
<dbReference type="PANTHER" id="PTHR24276">
    <property type="entry name" value="POLYSERASE-RELATED"/>
    <property type="match status" value="1"/>
</dbReference>
<dbReference type="VEuPathDB" id="VectorBase:AARA000016"/>
<evidence type="ECO:0000256" key="4">
    <source>
        <dbReference type="ARBA" id="ARBA00023157"/>
    </source>
</evidence>
<reference evidence="6" key="1">
    <citation type="submission" date="2022-08" db="UniProtKB">
        <authorList>
            <consortium name="EnsemblMetazoa"/>
        </authorList>
    </citation>
    <scope>IDENTIFICATION</scope>
    <source>
        <strain evidence="6">Dongola</strain>
    </source>
</reference>
<dbReference type="SMART" id="SM00020">
    <property type="entry name" value="Tryp_SPc"/>
    <property type="match status" value="1"/>
</dbReference>
<dbReference type="EMBL" id="APCN01006367">
    <property type="status" value="NOT_ANNOTATED_CDS"/>
    <property type="molecule type" value="Genomic_DNA"/>
</dbReference>
<evidence type="ECO:0000256" key="5">
    <source>
        <dbReference type="ARBA" id="ARBA00024195"/>
    </source>
</evidence>
<dbReference type="GO" id="GO:0006508">
    <property type="term" value="P:proteolysis"/>
    <property type="evidence" value="ECO:0007669"/>
    <property type="project" value="UniProtKB-KW"/>
</dbReference>
<dbReference type="InterPro" id="IPR009003">
    <property type="entry name" value="Peptidase_S1_PA"/>
</dbReference>
<keyword evidence="4" id="KW-1015">Disulfide bond</keyword>